<comment type="caution">
    <text evidence="2">The sequence shown here is derived from an EMBL/GenBank/DDBJ whole genome shotgun (WGS) entry which is preliminary data.</text>
</comment>
<dbReference type="AlphaFoldDB" id="A0A399STR3"/>
<protein>
    <recommendedName>
        <fullName evidence="4">T9SS C-terminal target domain-containing protein</fullName>
    </recommendedName>
</protein>
<dbReference type="EMBL" id="QWGR01000029">
    <property type="protein sequence ID" value="RIJ45337.1"/>
    <property type="molecule type" value="Genomic_DNA"/>
</dbReference>
<sequence length="196" mass="21915">MVMKTIKFLSTVMAVAIVAVATAVEKPKMNVVPLTSERAVVSIVNNKEAMFELSIVAKNGDLVYYKQSAKPLNTYQKVFDFSQLASGEYTMNLKVDDTRLSKEFEVAANGIFVGESKMRFDPYFAYANDVLKLSYLNFDGEFMTLNIYDDNGLIFQSKLGKEFNMVNGYDLSALAGGNYQVVLSSLNNEYTYSLVK</sequence>
<gene>
    <name evidence="2" type="ORF">D1614_23395</name>
</gene>
<evidence type="ECO:0000313" key="2">
    <source>
        <dbReference type="EMBL" id="RIJ45337.1"/>
    </source>
</evidence>
<accession>A0A399STR3</accession>
<dbReference type="Proteomes" id="UP000265926">
    <property type="component" value="Unassembled WGS sequence"/>
</dbReference>
<evidence type="ECO:0000313" key="3">
    <source>
        <dbReference type="Proteomes" id="UP000265926"/>
    </source>
</evidence>
<keyword evidence="1" id="KW-0732">Signal</keyword>
<feature type="signal peptide" evidence="1">
    <location>
        <begin position="1"/>
        <end position="23"/>
    </location>
</feature>
<name>A0A399STR3_9BACT</name>
<keyword evidence="3" id="KW-1185">Reference proteome</keyword>
<feature type="chain" id="PRO_5017385310" description="T9SS C-terminal target domain-containing protein" evidence="1">
    <location>
        <begin position="24"/>
        <end position="196"/>
    </location>
</feature>
<proteinExistence type="predicted"/>
<reference evidence="2 3" key="1">
    <citation type="submission" date="2018-08" db="EMBL/GenBank/DDBJ databases">
        <title>Pallidiluteibacterium maritimus gen. nov., sp. nov., isolated from coastal sediment.</title>
        <authorList>
            <person name="Zhou L.Y."/>
        </authorList>
    </citation>
    <scope>NUCLEOTIDE SEQUENCE [LARGE SCALE GENOMIC DNA]</scope>
    <source>
        <strain evidence="2 3">XSD2</strain>
    </source>
</reference>
<organism evidence="2 3">
    <name type="scientific">Maribellus luteus</name>
    <dbReference type="NCBI Taxonomy" id="2305463"/>
    <lineage>
        <taxon>Bacteria</taxon>
        <taxon>Pseudomonadati</taxon>
        <taxon>Bacteroidota</taxon>
        <taxon>Bacteroidia</taxon>
        <taxon>Marinilabiliales</taxon>
        <taxon>Prolixibacteraceae</taxon>
        <taxon>Maribellus</taxon>
    </lineage>
</organism>
<evidence type="ECO:0000256" key="1">
    <source>
        <dbReference type="SAM" id="SignalP"/>
    </source>
</evidence>
<evidence type="ECO:0008006" key="4">
    <source>
        <dbReference type="Google" id="ProtNLM"/>
    </source>
</evidence>